<proteinExistence type="predicted"/>
<organism evidence="1 2">
    <name type="scientific">Neofusicoccum ribis</name>
    <dbReference type="NCBI Taxonomy" id="45134"/>
    <lineage>
        <taxon>Eukaryota</taxon>
        <taxon>Fungi</taxon>
        <taxon>Dikarya</taxon>
        <taxon>Ascomycota</taxon>
        <taxon>Pezizomycotina</taxon>
        <taxon>Dothideomycetes</taxon>
        <taxon>Dothideomycetes incertae sedis</taxon>
        <taxon>Botryosphaeriales</taxon>
        <taxon>Botryosphaeriaceae</taxon>
        <taxon>Neofusicoccum</taxon>
    </lineage>
</organism>
<protein>
    <submittedName>
        <fullName evidence="1">Uncharacterized protein</fullName>
    </submittedName>
</protein>
<name>A0ABR3SBA0_9PEZI</name>
<keyword evidence="2" id="KW-1185">Reference proteome</keyword>
<dbReference type="Proteomes" id="UP001521116">
    <property type="component" value="Unassembled WGS sequence"/>
</dbReference>
<evidence type="ECO:0000313" key="1">
    <source>
        <dbReference type="EMBL" id="KAL1616072.1"/>
    </source>
</evidence>
<comment type="caution">
    <text evidence="1">The sequence shown here is derived from an EMBL/GenBank/DDBJ whole genome shotgun (WGS) entry which is preliminary data.</text>
</comment>
<accession>A0ABR3SBA0</accession>
<evidence type="ECO:0000313" key="2">
    <source>
        <dbReference type="Proteomes" id="UP001521116"/>
    </source>
</evidence>
<dbReference type="EMBL" id="JAJVDC020000280">
    <property type="protein sequence ID" value="KAL1616072.1"/>
    <property type="molecule type" value="Genomic_DNA"/>
</dbReference>
<reference evidence="1 2" key="1">
    <citation type="submission" date="2024-02" db="EMBL/GenBank/DDBJ databases">
        <title>De novo assembly and annotation of 12 fungi associated with fruit tree decline syndrome in Ontario, Canada.</title>
        <authorList>
            <person name="Sulman M."/>
            <person name="Ellouze W."/>
            <person name="Ilyukhin E."/>
        </authorList>
    </citation>
    <scope>NUCLEOTIDE SEQUENCE [LARGE SCALE GENOMIC DNA]</scope>
    <source>
        <strain evidence="1 2">M1-105</strain>
    </source>
</reference>
<gene>
    <name evidence="1" type="ORF">SLS56_011553</name>
</gene>
<sequence length="273" mass="30619">MGALFQGSRPTRETLNGLGNFSRAIAMMTFDVQEQKILETGRCWIFPASSSNTGQSYQTQLLRDSDLDLSLFGFDVPFHAPENPHQASGKRFFHLIFILRHIGLRHLYAFSGWKATAAEVDAATDALSAWMHSNHESARECLLHAGALFGDVRGQTYKVSFDPLFLLISILCFWVYQKLSPDNDSSGGDRKPILRIDYDVDETTARSWIQGKSHYAVHITGVGRLTGQDSAVRLLKELRRILLLQTSWTTFHEGLAKCVSQMIKGEKPLEPGM</sequence>